<keyword evidence="1" id="KW-0479">Metal-binding</keyword>
<dbReference type="EMBL" id="APMM01000043">
    <property type="protein sequence ID" value="ENN95844.1"/>
    <property type="molecule type" value="Genomic_DNA"/>
</dbReference>
<evidence type="ECO:0000313" key="3">
    <source>
        <dbReference type="Proteomes" id="UP000053695"/>
    </source>
</evidence>
<dbReference type="Proteomes" id="UP000053695">
    <property type="component" value="Unassembled WGS sequence"/>
</dbReference>
<dbReference type="Pfam" id="PF01997">
    <property type="entry name" value="Translin"/>
    <property type="match status" value="1"/>
</dbReference>
<dbReference type="InterPro" id="IPR036081">
    <property type="entry name" value="Translin_sf"/>
</dbReference>
<accession>N6UU14</accession>
<dbReference type="PATRIC" id="fig|1069083.5.peg.1094"/>
<feature type="binding site" evidence="1">
    <location>
        <position position="120"/>
    </location>
    <ligand>
        <name>Mg(2+)</name>
        <dbReference type="ChEBI" id="CHEBI:18420"/>
    </ligand>
</feature>
<comment type="caution">
    <text evidence="2">The sequence shown here is derived from an EMBL/GenBank/DDBJ whole genome shotgun (WGS) entry which is preliminary data.</text>
</comment>
<dbReference type="CDD" id="cd14820">
    <property type="entry name" value="TRAX"/>
    <property type="match status" value="1"/>
</dbReference>
<dbReference type="AlphaFoldDB" id="N6UU14"/>
<dbReference type="PANTHER" id="PTHR10741">
    <property type="entry name" value="TRANSLIN AND TRANSLIN ASSOCIATED PROTEIN X"/>
    <property type="match status" value="1"/>
</dbReference>
<evidence type="ECO:0000256" key="1">
    <source>
        <dbReference type="PIRSR" id="PIRSR602848-1"/>
    </source>
</evidence>
<dbReference type="Gene3D" id="1.20.58.2140">
    <property type="match status" value="1"/>
</dbReference>
<protein>
    <submittedName>
        <fullName evidence="2">Haloacid dehalogenase superfamily protein</fullName>
    </submittedName>
</protein>
<dbReference type="RefSeq" id="WP_004592685.1">
    <property type="nucleotide sequence ID" value="NZ_APMM01000043.1"/>
</dbReference>
<dbReference type="STRING" id="1069083.GCA_000371805_00272"/>
<name>N6UU14_9EURY</name>
<gene>
    <name evidence="2" type="ORF">J422_05608</name>
</gene>
<reference evidence="2 3" key="1">
    <citation type="journal article" date="2013" name="Genome Announc.">
        <title>Draft Genome Sequence of a Highly Flagellated, Fast-Swimming Archaeon, Methanocaldococcus villosus Strain KIN24-T80 (DSM 22612).</title>
        <authorList>
            <person name="Thennarasu S."/>
            <person name="Polireddy D."/>
            <person name="Antony A."/>
            <person name="Yada M.R."/>
            <person name="Algarawi S."/>
            <person name="Sivakumar N."/>
        </authorList>
    </citation>
    <scope>NUCLEOTIDE SEQUENCE [LARGE SCALE GENOMIC DNA]</scope>
    <source>
        <strain evidence="2 3">KIN24-T80</strain>
    </source>
</reference>
<proteinExistence type="predicted"/>
<keyword evidence="3" id="KW-1185">Reference proteome</keyword>
<feature type="binding site" evidence="1">
    <location>
        <position position="83"/>
    </location>
    <ligand>
        <name>Mg(2+)</name>
        <dbReference type="ChEBI" id="CHEBI:18420"/>
    </ligand>
</feature>
<dbReference type="OrthoDB" id="26985at2157"/>
<dbReference type="SUPFAM" id="SSF74784">
    <property type="entry name" value="Translin"/>
    <property type="match status" value="1"/>
</dbReference>
<organism evidence="2 3">
    <name type="scientific">Methanocaldococcus villosus KIN24-T80</name>
    <dbReference type="NCBI Taxonomy" id="1069083"/>
    <lineage>
        <taxon>Archaea</taxon>
        <taxon>Methanobacteriati</taxon>
        <taxon>Methanobacteriota</taxon>
        <taxon>Methanomada group</taxon>
        <taxon>Methanococci</taxon>
        <taxon>Methanococcales</taxon>
        <taxon>Methanocaldococcaceae</taxon>
        <taxon>Methanocaldococcus</taxon>
    </lineage>
</organism>
<dbReference type="GO" id="GO:0046872">
    <property type="term" value="F:metal ion binding"/>
    <property type="evidence" value="ECO:0007669"/>
    <property type="project" value="UniProtKB-KW"/>
</dbReference>
<dbReference type="NCBIfam" id="NF011159">
    <property type="entry name" value="PRK14562.1-4"/>
    <property type="match status" value="1"/>
</dbReference>
<keyword evidence="1" id="KW-0460">Magnesium</keyword>
<sequence>MCKEYLIDYLKEKDSTREEMIKLAREITRDCAMLIREIHKTNEPRNIEEKLKNIAESIKKLNLLCKYPEFVSYLSTPQQEFIEAYSLYKIKYHNTIPKFSEFDFIKEENYILGLADVIGELRRELLEAMKEDNVEEVEKYFKFMEDIYDFLMSFDYYYVVDNLRRKQDIARGILERTHGDIVYFLENLKLRKKIEEIKVKF</sequence>
<dbReference type="InterPro" id="IPR002848">
    <property type="entry name" value="Translin_fam"/>
</dbReference>
<dbReference type="GO" id="GO:0043565">
    <property type="term" value="F:sequence-specific DNA binding"/>
    <property type="evidence" value="ECO:0007669"/>
    <property type="project" value="InterPro"/>
</dbReference>
<evidence type="ECO:0000313" key="2">
    <source>
        <dbReference type="EMBL" id="ENN95844.1"/>
    </source>
</evidence>